<dbReference type="GO" id="GO:0004721">
    <property type="term" value="F:phosphoprotein phosphatase activity"/>
    <property type="evidence" value="ECO:0007669"/>
    <property type="project" value="InterPro"/>
</dbReference>
<dbReference type="PANTHER" id="PTHR31126:SF1">
    <property type="entry name" value="TYROSINE SPECIFIC PROTEIN PHOSPHATASES DOMAIN-CONTAINING PROTEIN"/>
    <property type="match status" value="1"/>
</dbReference>
<accession>A0A317ZS60</accession>
<sequence>MEGPVMAGIDIAGSYNARWSGGREGGLARSATLDEVSPAGADQLATLGIQLVIDLREPGERGMPRHGRPVTAVPLYRLPDGPPQTGDLESVYDFLLRERGAELTEAVAAIADAPGPALVHCTAGKDRTGLVVALALAAAGHSDADIVADYARSGAVVRPYRTAHAESALHGLNLTADARTRSLRLHLDSPPEAMRHALATLAALGGPVVYLRRHGLTTGQLTALRENLAAVAHA</sequence>
<gene>
    <name evidence="3" type="ORF">CTB96_08555</name>
</gene>
<evidence type="ECO:0000259" key="2">
    <source>
        <dbReference type="PROSITE" id="PS50056"/>
    </source>
</evidence>
<name>A0A317ZS60_9MICO</name>
<dbReference type="InterPro" id="IPR000387">
    <property type="entry name" value="Tyr_Pase_dom"/>
</dbReference>
<evidence type="ECO:0000313" key="3">
    <source>
        <dbReference type="EMBL" id="PXA70034.1"/>
    </source>
</evidence>
<keyword evidence="4" id="KW-1185">Reference proteome</keyword>
<dbReference type="Gene3D" id="3.90.190.10">
    <property type="entry name" value="Protein tyrosine phosphatase superfamily"/>
    <property type="match status" value="1"/>
</dbReference>
<organism evidence="3 4">
    <name type="scientific">Cryobacterium arcticum</name>
    <dbReference type="NCBI Taxonomy" id="670052"/>
    <lineage>
        <taxon>Bacteria</taxon>
        <taxon>Bacillati</taxon>
        <taxon>Actinomycetota</taxon>
        <taxon>Actinomycetes</taxon>
        <taxon>Micrococcales</taxon>
        <taxon>Microbacteriaceae</taxon>
        <taxon>Cryobacterium</taxon>
    </lineage>
</organism>
<dbReference type="PROSITE" id="PS50056">
    <property type="entry name" value="TYR_PHOSPHATASE_2"/>
    <property type="match status" value="1"/>
</dbReference>
<comment type="caution">
    <text evidence="3">The sequence shown here is derived from an EMBL/GenBank/DDBJ whole genome shotgun (WGS) entry which is preliminary data.</text>
</comment>
<dbReference type="AlphaFoldDB" id="A0A317ZS60"/>
<dbReference type="Pfam" id="PF13350">
    <property type="entry name" value="Y_phosphatase3"/>
    <property type="match status" value="1"/>
</dbReference>
<dbReference type="SUPFAM" id="SSF52799">
    <property type="entry name" value="(Phosphotyrosine protein) phosphatases II"/>
    <property type="match status" value="1"/>
</dbReference>
<evidence type="ECO:0000313" key="4">
    <source>
        <dbReference type="Proteomes" id="UP000246722"/>
    </source>
</evidence>
<dbReference type="Proteomes" id="UP000246722">
    <property type="component" value="Unassembled WGS sequence"/>
</dbReference>
<protein>
    <submittedName>
        <fullName evidence="3">Protein-tyrosine-phosphatase</fullName>
    </submittedName>
</protein>
<dbReference type="PROSITE" id="PS00383">
    <property type="entry name" value="TYR_PHOSPHATASE_1"/>
    <property type="match status" value="1"/>
</dbReference>
<dbReference type="PANTHER" id="PTHR31126">
    <property type="entry name" value="TYROSINE-PROTEIN PHOSPHATASE"/>
    <property type="match status" value="1"/>
</dbReference>
<dbReference type="InterPro" id="IPR026893">
    <property type="entry name" value="Tyr/Ser_Pase_IphP-type"/>
</dbReference>
<proteinExistence type="inferred from homology"/>
<dbReference type="OrthoDB" id="1188001at2"/>
<feature type="domain" description="Tyrosine specific protein phosphatases" evidence="2">
    <location>
        <begin position="101"/>
        <end position="172"/>
    </location>
</feature>
<comment type="similarity">
    <text evidence="1">Belongs to the protein-tyrosine phosphatase family.</text>
</comment>
<dbReference type="EMBL" id="QHLY01000009">
    <property type="protein sequence ID" value="PXA70034.1"/>
    <property type="molecule type" value="Genomic_DNA"/>
</dbReference>
<reference evidence="3 4" key="1">
    <citation type="submission" date="2018-05" db="EMBL/GenBank/DDBJ databases">
        <title>Genetic diversity of glacier-inhabiting Cryobacterium bacteria in China and description of Cryobacterium mengkeensis sp. nov. and Arthrobacter glacialis sp. nov.</title>
        <authorList>
            <person name="Liu Q."/>
            <person name="Xin Y.-H."/>
        </authorList>
    </citation>
    <scope>NUCLEOTIDE SEQUENCE [LARGE SCALE GENOMIC DNA]</scope>
    <source>
        <strain evidence="3 4">SK-1</strain>
    </source>
</reference>
<dbReference type="InterPro" id="IPR016130">
    <property type="entry name" value="Tyr_Pase_AS"/>
</dbReference>
<dbReference type="InterPro" id="IPR029021">
    <property type="entry name" value="Prot-tyrosine_phosphatase-like"/>
</dbReference>
<evidence type="ECO:0000256" key="1">
    <source>
        <dbReference type="ARBA" id="ARBA00009580"/>
    </source>
</evidence>